<feature type="transmembrane region" description="Helical" evidence="1">
    <location>
        <begin position="150"/>
        <end position="173"/>
    </location>
</feature>
<feature type="transmembrane region" description="Helical" evidence="1">
    <location>
        <begin position="112"/>
        <end position="130"/>
    </location>
</feature>
<keyword evidence="1" id="KW-0472">Membrane</keyword>
<reference evidence="2 3" key="1">
    <citation type="submission" date="2020-04" db="EMBL/GenBank/DDBJ databases">
        <authorList>
            <person name="De Canck E."/>
        </authorList>
    </citation>
    <scope>NUCLEOTIDE SEQUENCE [LARGE SCALE GENOMIC DNA]</scope>
    <source>
        <strain evidence="2 3">LMG 29739</strain>
    </source>
</reference>
<dbReference type="RefSeq" id="WP_175110299.1">
    <property type="nucleotide sequence ID" value="NZ_CADIKF010000009.1"/>
</dbReference>
<keyword evidence="1" id="KW-0812">Transmembrane</keyword>
<dbReference type="EMBL" id="CADIKF010000009">
    <property type="protein sequence ID" value="CAB3752660.1"/>
    <property type="molecule type" value="Genomic_DNA"/>
</dbReference>
<evidence type="ECO:0000313" key="3">
    <source>
        <dbReference type="Proteomes" id="UP000494329"/>
    </source>
</evidence>
<evidence type="ECO:0000256" key="1">
    <source>
        <dbReference type="SAM" id="Phobius"/>
    </source>
</evidence>
<evidence type="ECO:0000313" key="2">
    <source>
        <dbReference type="EMBL" id="CAB3752660.1"/>
    </source>
</evidence>
<protein>
    <recommendedName>
        <fullName evidence="4">Transmembrane protein</fullName>
    </recommendedName>
</protein>
<gene>
    <name evidence="2" type="ORF">LMG29739_01553</name>
</gene>
<name>A0A6J5DEC1_9BURK</name>
<organism evidence="2 3">
    <name type="scientific">Paraburkholderia solisilvae</name>
    <dbReference type="NCBI Taxonomy" id="624376"/>
    <lineage>
        <taxon>Bacteria</taxon>
        <taxon>Pseudomonadati</taxon>
        <taxon>Pseudomonadota</taxon>
        <taxon>Betaproteobacteria</taxon>
        <taxon>Burkholderiales</taxon>
        <taxon>Burkholderiaceae</taxon>
        <taxon>Paraburkholderia</taxon>
    </lineage>
</organism>
<proteinExistence type="predicted"/>
<sequence>MSERVSYLILPIFSMRTIRCIFVVCCLGLSLAVIVAPGANDEKTEFLGTLCNAGNYIPIVRALNREPGACYLPIGYGGAIVLGFLVAVCMCICEFPRPMRLESMIPADRKKYVMATVVMLVVLVSTWTIAVAPPTLGIMGLMSLNRVAVFISAPMMFVAHVGVWWWLFLVSSIEIRKRIRRMGDNI</sequence>
<keyword evidence="3" id="KW-1185">Reference proteome</keyword>
<dbReference type="Proteomes" id="UP000494329">
    <property type="component" value="Unassembled WGS sequence"/>
</dbReference>
<dbReference type="AlphaFoldDB" id="A0A6J5DEC1"/>
<feature type="transmembrane region" description="Helical" evidence="1">
    <location>
        <begin position="20"/>
        <end position="39"/>
    </location>
</feature>
<evidence type="ECO:0008006" key="4">
    <source>
        <dbReference type="Google" id="ProtNLM"/>
    </source>
</evidence>
<keyword evidence="1" id="KW-1133">Transmembrane helix</keyword>
<feature type="transmembrane region" description="Helical" evidence="1">
    <location>
        <begin position="71"/>
        <end position="92"/>
    </location>
</feature>
<accession>A0A6J5DEC1</accession>